<dbReference type="InterPro" id="IPR005097">
    <property type="entry name" value="Sacchrp_dh_NADP-bd"/>
</dbReference>
<name>A1RZH0_THEPD</name>
<dbReference type="OrthoDB" id="31047at2157"/>
<organism evidence="2 3">
    <name type="scientific">Thermofilum pendens (strain DSM 2475 / Hrk 5)</name>
    <dbReference type="NCBI Taxonomy" id="368408"/>
    <lineage>
        <taxon>Archaea</taxon>
        <taxon>Thermoproteota</taxon>
        <taxon>Thermoprotei</taxon>
        <taxon>Thermofilales</taxon>
        <taxon>Thermofilaceae</taxon>
        <taxon>Thermofilum</taxon>
    </lineage>
</organism>
<feature type="domain" description="Saccharopine dehydrogenase NADP binding" evidence="1">
    <location>
        <begin position="3"/>
        <end position="134"/>
    </location>
</feature>
<dbReference type="Gene3D" id="3.30.360.10">
    <property type="entry name" value="Dihydrodipicolinate Reductase, domain 2"/>
    <property type="match status" value="1"/>
</dbReference>
<sequence>MKIVVVGCGAVGSLVARLAAKWKVADEVLCLDKDVERAKRYLDYPEPLGIPVERADALAAEELKAKVAGYDFLVNSLPTFVKVDKAERLLNPQLMSVALKAGLNYADLACYGGKRRRAEQLSFSKAFSEAGLLALINMGASPGLSNILAREVYEDLDSAESLYVMSLEDQRGSSFVIPWSREEMLNVASPELCFRGRKYSLREPFSESALCNFPEPIGPVRCYSVSNDEAYTIPAFLRISNFYYLAGGSDIEVLRALYRLGILSDVPVKLRKATVTPRELLYHILPPTPSPEYIVRVVKEGDLEDAYFALQVYAEGEVRGERAVSKRYLVFPSQRRVNELMPGATYITYPTALSLLAVLSAVKGRRLRGVVPGEALPGPIRRAVLDYLRVQGITVGEEFRTVA</sequence>
<proteinExistence type="predicted"/>
<dbReference type="EMBL" id="CP000505">
    <property type="protein sequence ID" value="ABL78600.1"/>
    <property type="molecule type" value="Genomic_DNA"/>
</dbReference>
<dbReference type="HOGENOM" id="CLU_705184_0_0_2"/>
<dbReference type="GeneID" id="4600394"/>
<dbReference type="Proteomes" id="UP000000641">
    <property type="component" value="Chromosome"/>
</dbReference>
<evidence type="ECO:0000313" key="2">
    <source>
        <dbReference type="EMBL" id="ABL78600.1"/>
    </source>
</evidence>
<evidence type="ECO:0000259" key="1">
    <source>
        <dbReference type="Pfam" id="PF03435"/>
    </source>
</evidence>
<dbReference type="Pfam" id="PF03435">
    <property type="entry name" value="Sacchrp_dh_NADP"/>
    <property type="match status" value="1"/>
</dbReference>
<dbReference type="PANTHER" id="PTHR43796:SF2">
    <property type="entry name" value="CARBOXYNORSPERMIDINE SYNTHASE"/>
    <property type="match status" value="1"/>
</dbReference>
<dbReference type="PANTHER" id="PTHR43796">
    <property type="entry name" value="CARBOXYNORSPERMIDINE SYNTHASE"/>
    <property type="match status" value="1"/>
</dbReference>
<dbReference type="eggNOG" id="arCOG00243">
    <property type="taxonomic scope" value="Archaea"/>
</dbReference>
<dbReference type="Gene3D" id="3.40.50.720">
    <property type="entry name" value="NAD(P)-binding Rossmann-like Domain"/>
    <property type="match status" value="1"/>
</dbReference>
<dbReference type="STRING" id="368408.Tpen_1202"/>
<dbReference type="AlphaFoldDB" id="A1RZH0"/>
<dbReference type="EnsemblBacteria" id="ABL78600">
    <property type="protein sequence ID" value="ABL78600"/>
    <property type="gene ID" value="Tpen_1202"/>
</dbReference>
<reference evidence="3" key="1">
    <citation type="journal article" date="2008" name="J. Bacteriol.">
        <title>Genome sequence of Thermofilum pendens reveals an exceptional loss of biosynthetic pathways without genome reduction.</title>
        <authorList>
            <person name="Anderson I."/>
            <person name="Rodriguez J."/>
            <person name="Susanti D."/>
            <person name="Porat I."/>
            <person name="Reich C."/>
            <person name="Ulrich L.E."/>
            <person name="Elkins J.G."/>
            <person name="Mavromatis K."/>
            <person name="Lykidis A."/>
            <person name="Kim E."/>
            <person name="Thompson L.S."/>
            <person name="Nolan M."/>
            <person name="Land M."/>
            <person name="Copeland A."/>
            <person name="Lapidus A."/>
            <person name="Lucas S."/>
            <person name="Detter C."/>
            <person name="Zhulin I.B."/>
            <person name="Olsen G.J."/>
            <person name="Whitman W."/>
            <person name="Mukhopadhyay B."/>
            <person name="Bristow J."/>
            <person name="Kyrpides N."/>
        </authorList>
    </citation>
    <scope>NUCLEOTIDE SEQUENCE [LARGE SCALE GENOMIC DNA]</scope>
    <source>
        <strain evidence="3">DSM 2475 / Hrk 5</strain>
    </source>
</reference>
<dbReference type="RefSeq" id="WP_011752865.1">
    <property type="nucleotide sequence ID" value="NC_008698.1"/>
</dbReference>
<keyword evidence="3" id="KW-1185">Reference proteome</keyword>
<protein>
    <submittedName>
        <fullName evidence="2">Saccharopine dehydrogenase</fullName>
    </submittedName>
</protein>
<dbReference type="SUPFAM" id="SSF51735">
    <property type="entry name" value="NAD(P)-binding Rossmann-fold domains"/>
    <property type="match status" value="1"/>
</dbReference>
<evidence type="ECO:0000313" key="3">
    <source>
        <dbReference type="Proteomes" id="UP000000641"/>
    </source>
</evidence>
<dbReference type="InterPro" id="IPR036291">
    <property type="entry name" value="NAD(P)-bd_dom_sf"/>
</dbReference>
<dbReference type="KEGG" id="tpe:Tpen_1202"/>
<accession>A1RZH0</accession>
<gene>
    <name evidence="2" type="ordered locus">Tpen_1202</name>
</gene>